<evidence type="ECO:0000313" key="2">
    <source>
        <dbReference type="EMBL" id="PVU98184.1"/>
    </source>
</evidence>
<evidence type="ECO:0008006" key="4">
    <source>
        <dbReference type="Google" id="ProtNLM"/>
    </source>
</evidence>
<dbReference type="Pfam" id="PF10209">
    <property type="entry name" value="DUF2340"/>
    <property type="match status" value="1"/>
</dbReference>
<dbReference type="PANTHER" id="PTHR18444">
    <property type="entry name" value="UPF0538 FAMILY MEMBER"/>
    <property type="match status" value="1"/>
</dbReference>
<dbReference type="OrthoDB" id="937at2759"/>
<name>A0A2T9Z0Y2_9FUNG</name>
<reference evidence="2 3" key="1">
    <citation type="journal article" date="2018" name="MBio">
        <title>Comparative Genomics Reveals the Core Gene Toolbox for the Fungus-Insect Symbiosis.</title>
        <authorList>
            <person name="Wang Y."/>
            <person name="Stata M."/>
            <person name="Wang W."/>
            <person name="Stajich J.E."/>
            <person name="White M.M."/>
            <person name="Moncalvo J.M."/>
        </authorList>
    </citation>
    <scope>NUCLEOTIDE SEQUENCE [LARGE SCALE GENOMIC DNA]</scope>
    <source>
        <strain evidence="2 3">SWE-8-4</strain>
    </source>
</reference>
<comment type="caution">
    <text evidence="2">The sequence shown here is derived from an EMBL/GenBank/DDBJ whole genome shotgun (WGS) entry which is preliminary data.</text>
</comment>
<protein>
    <recommendedName>
        <fullName evidence="4">Ubiquitin-like domain-containing protein</fullName>
    </recommendedName>
</protein>
<dbReference type="EMBL" id="MBFR01000002">
    <property type="protein sequence ID" value="PVU98184.1"/>
    <property type="molecule type" value="Genomic_DNA"/>
</dbReference>
<comment type="similarity">
    <text evidence="1">Belongs to the UPF0538 family.</text>
</comment>
<proteinExistence type="inferred from homology"/>
<dbReference type="AlphaFoldDB" id="A0A2T9Z0Y2"/>
<dbReference type="Proteomes" id="UP000245383">
    <property type="component" value="Unassembled WGS sequence"/>
</dbReference>
<keyword evidence="3" id="KW-1185">Reference proteome</keyword>
<dbReference type="InterPro" id="IPR018794">
    <property type="entry name" value="UPF0538"/>
</dbReference>
<organism evidence="2 3">
    <name type="scientific">Smittium simulii</name>
    <dbReference type="NCBI Taxonomy" id="133385"/>
    <lineage>
        <taxon>Eukaryota</taxon>
        <taxon>Fungi</taxon>
        <taxon>Fungi incertae sedis</taxon>
        <taxon>Zoopagomycota</taxon>
        <taxon>Kickxellomycotina</taxon>
        <taxon>Harpellomycetes</taxon>
        <taxon>Harpellales</taxon>
        <taxon>Legeriomycetaceae</taxon>
        <taxon>Smittium</taxon>
    </lineage>
</organism>
<evidence type="ECO:0000313" key="3">
    <source>
        <dbReference type="Proteomes" id="UP000245383"/>
    </source>
</evidence>
<dbReference type="PANTHER" id="PTHR18444:SF9">
    <property type="entry name" value="UPF0538 PROTEIN C2ORF76"/>
    <property type="match status" value="1"/>
</dbReference>
<gene>
    <name evidence="2" type="ORF">BB561_000051</name>
</gene>
<sequence length="114" mass="13353">MNETKNHIVTIRVIKNFEYRTVKNIVLRVNLDTLTIKDNAAFKPYRNVTYDTLKIHAHAFGTKTQNLIINFGEDGFLDNDELTLTEAGVLHETDISFFNIKAYKEYEKNPQMKW</sequence>
<evidence type="ECO:0000256" key="1">
    <source>
        <dbReference type="ARBA" id="ARBA00007176"/>
    </source>
</evidence>
<accession>A0A2T9Z0Y2</accession>